<proteinExistence type="predicted"/>
<dbReference type="InterPro" id="IPR000276">
    <property type="entry name" value="GPCR_Rhodpsn"/>
</dbReference>
<feature type="transmembrane region" description="Helical" evidence="6">
    <location>
        <begin position="180"/>
        <end position="199"/>
    </location>
</feature>
<evidence type="ECO:0000256" key="5">
    <source>
        <dbReference type="ARBA" id="ARBA00023136"/>
    </source>
</evidence>
<dbReference type="SUPFAM" id="SSF81321">
    <property type="entry name" value="Family A G protein-coupled receptor-like"/>
    <property type="match status" value="1"/>
</dbReference>
<evidence type="ECO:0000256" key="4">
    <source>
        <dbReference type="ARBA" id="ARBA00022989"/>
    </source>
</evidence>
<feature type="transmembrane region" description="Helical" evidence="6">
    <location>
        <begin position="233"/>
        <end position="258"/>
    </location>
</feature>
<comment type="subcellular location">
    <subcellularLocation>
        <location evidence="1">Cell membrane</location>
        <topology evidence="1">Multi-pass membrane protein</topology>
    </subcellularLocation>
</comment>
<dbReference type="Proteomes" id="UP000275408">
    <property type="component" value="Unassembled WGS sequence"/>
</dbReference>
<feature type="transmembrane region" description="Helical" evidence="6">
    <location>
        <begin position="61"/>
        <end position="82"/>
    </location>
</feature>
<dbReference type="EMBL" id="RCHS01002812">
    <property type="protein sequence ID" value="RMX45628.1"/>
    <property type="molecule type" value="Genomic_DNA"/>
</dbReference>
<feature type="transmembrane region" description="Helical" evidence="6">
    <location>
        <begin position="102"/>
        <end position="127"/>
    </location>
</feature>
<keyword evidence="2" id="KW-1003">Cell membrane</keyword>
<sequence>MTSSVFYCWYYPNYSWDLGETTFAWLIFGITILASPVIFLLNAFEIVAVSRRRDLQRASTILLCSMALADIWVGAVSLPLTAVIDLLIAHQTFLDNVCILDLIGLAVMYCGSTSVLSHLTVIAWERYIAVKKWRTYQLISTRRRAKRLAVLAWLPSIVILPPYFLAAANIDIGWFENSYLLFQGVFWGSALTVIAYFYLMMYLEIRKLRMNLVHTVRTVSVVKQTAKIAKTTGFITGMIFLSFLLPTAIEILGKFFAIFQKSSVFRLTETIMQLNSLANPLIYYYRDRRFRNAIFEMLRLKISEGNLLAAGAEPRPVEEINPERQRRVALNELPPQNNRLNQQEHERCSFMMSAKFGFADCCQETNDI</sequence>
<keyword evidence="4 6" id="KW-1133">Transmembrane helix</keyword>
<accession>A0A3M6TWG9</accession>
<dbReference type="CDD" id="cd00637">
    <property type="entry name" value="7tm_classA_rhodopsin-like"/>
    <property type="match status" value="1"/>
</dbReference>
<evidence type="ECO:0000256" key="6">
    <source>
        <dbReference type="SAM" id="Phobius"/>
    </source>
</evidence>
<evidence type="ECO:0000313" key="8">
    <source>
        <dbReference type="EMBL" id="RMX45628.1"/>
    </source>
</evidence>
<dbReference type="GO" id="GO:0004930">
    <property type="term" value="F:G protein-coupled receptor activity"/>
    <property type="evidence" value="ECO:0007669"/>
    <property type="project" value="InterPro"/>
</dbReference>
<feature type="transmembrane region" description="Helical" evidence="6">
    <location>
        <begin position="23"/>
        <end position="49"/>
    </location>
</feature>
<evidence type="ECO:0000256" key="2">
    <source>
        <dbReference type="ARBA" id="ARBA00022475"/>
    </source>
</evidence>
<comment type="caution">
    <text evidence="8">The sequence shown here is derived from an EMBL/GenBank/DDBJ whole genome shotgun (WGS) entry which is preliminary data.</text>
</comment>
<dbReference type="InterPro" id="IPR017452">
    <property type="entry name" value="GPCR_Rhodpsn_7TM"/>
</dbReference>
<gene>
    <name evidence="8" type="ORF">pdam_00010601</name>
</gene>
<keyword evidence="5 6" id="KW-0472">Membrane</keyword>
<dbReference type="PANTHER" id="PTHR22750">
    <property type="entry name" value="G-PROTEIN COUPLED RECEPTOR"/>
    <property type="match status" value="1"/>
</dbReference>
<keyword evidence="9" id="KW-1185">Reference proteome</keyword>
<keyword evidence="3 6" id="KW-0812">Transmembrane</keyword>
<dbReference type="Gene3D" id="1.20.1070.10">
    <property type="entry name" value="Rhodopsin 7-helix transmembrane proteins"/>
    <property type="match status" value="1"/>
</dbReference>
<dbReference type="GO" id="GO:0005886">
    <property type="term" value="C:plasma membrane"/>
    <property type="evidence" value="ECO:0007669"/>
    <property type="project" value="UniProtKB-SubCell"/>
</dbReference>
<dbReference type="PRINTS" id="PR00237">
    <property type="entry name" value="GPCRRHODOPSN"/>
</dbReference>
<organism evidence="8 9">
    <name type="scientific">Pocillopora damicornis</name>
    <name type="common">Cauliflower coral</name>
    <name type="synonym">Millepora damicornis</name>
    <dbReference type="NCBI Taxonomy" id="46731"/>
    <lineage>
        <taxon>Eukaryota</taxon>
        <taxon>Metazoa</taxon>
        <taxon>Cnidaria</taxon>
        <taxon>Anthozoa</taxon>
        <taxon>Hexacorallia</taxon>
        <taxon>Scleractinia</taxon>
        <taxon>Astrocoeniina</taxon>
        <taxon>Pocilloporidae</taxon>
        <taxon>Pocillopora</taxon>
    </lineage>
</organism>
<dbReference type="OrthoDB" id="5990038at2759"/>
<reference evidence="8 9" key="1">
    <citation type="journal article" date="2018" name="Sci. Rep.">
        <title>Comparative analysis of the Pocillopora damicornis genome highlights role of immune system in coral evolution.</title>
        <authorList>
            <person name="Cunning R."/>
            <person name="Bay R.A."/>
            <person name="Gillette P."/>
            <person name="Baker A.C."/>
            <person name="Traylor-Knowles N."/>
        </authorList>
    </citation>
    <scope>NUCLEOTIDE SEQUENCE [LARGE SCALE GENOMIC DNA]</scope>
    <source>
        <strain evidence="8">RSMAS</strain>
        <tissue evidence="8">Whole animal</tissue>
    </source>
</reference>
<dbReference type="PROSITE" id="PS50262">
    <property type="entry name" value="G_PROTEIN_RECEP_F1_2"/>
    <property type="match status" value="1"/>
</dbReference>
<dbReference type="Pfam" id="PF00001">
    <property type="entry name" value="7tm_1"/>
    <property type="match status" value="1"/>
</dbReference>
<feature type="domain" description="G-protein coupled receptors family 1 profile" evidence="7">
    <location>
        <begin position="41"/>
        <end position="283"/>
    </location>
</feature>
<evidence type="ECO:0000256" key="3">
    <source>
        <dbReference type="ARBA" id="ARBA00022692"/>
    </source>
</evidence>
<name>A0A3M6TWG9_POCDA</name>
<evidence type="ECO:0000259" key="7">
    <source>
        <dbReference type="PROSITE" id="PS50262"/>
    </source>
</evidence>
<protein>
    <recommendedName>
        <fullName evidence="7">G-protein coupled receptors family 1 profile domain-containing protein</fullName>
    </recommendedName>
</protein>
<evidence type="ECO:0000256" key="1">
    <source>
        <dbReference type="ARBA" id="ARBA00004651"/>
    </source>
</evidence>
<feature type="transmembrane region" description="Helical" evidence="6">
    <location>
        <begin position="148"/>
        <end position="168"/>
    </location>
</feature>
<dbReference type="AlphaFoldDB" id="A0A3M6TWG9"/>
<evidence type="ECO:0000313" key="9">
    <source>
        <dbReference type="Proteomes" id="UP000275408"/>
    </source>
</evidence>